<proteinExistence type="predicted"/>
<name>A0A9K3LLK6_9STRA</name>
<evidence type="ECO:0000256" key="1">
    <source>
        <dbReference type="SAM" id="MobiDB-lite"/>
    </source>
</evidence>
<dbReference type="Pfam" id="PF01633">
    <property type="entry name" value="Choline_kinase"/>
    <property type="match status" value="1"/>
</dbReference>
<keyword evidence="3" id="KW-1185">Reference proteome</keyword>
<dbReference type="GO" id="GO:0004305">
    <property type="term" value="F:ethanolamine kinase activity"/>
    <property type="evidence" value="ECO:0007669"/>
    <property type="project" value="TreeGrafter"/>
</dbReference>
<gene>
    <name evidence="2" type="ORF">IV203_037261</name>
</gene>
<feature type="compositionally biased region" description="Basic residues" evidence="1">
    <location>
        <begin position="28"/>
        <end position="37"/>
    </location>
</feature>
<comment type="caution">
    <text evidence="2">The sequence shown here is derived from an EMBL/GenBank/DDBJ whole genome shotgun (WGS) entry which is preliminary data.</text>
</comment>
<feature type="region of interest" description="Disordered" evidence="1">
    <location>
        <begin position="576"/>
        <end position="597"/>
    </location>
</feature>
<feature type="region of interest" description="Disordered" evidence="1">
    <location>
        <begin position="1"/>
        <end position="64"/>
    </location>
</feature>
<evidence type="ECO:0000313" key="3">
    <source>
        <dbReference type="Proteomes" id="UP000693970"/>
    </source>
</evidence>
<keyword evidence="2" id="KW-0418">Kinase</keyword>
<evidence type="ECO:0000313" key="2">
    <source>
        <dbReference type="EMBL" id="KAG7364059.1"/>
    </source>
</evidence>
<dbReference type="GO" id="GO:0004103">
    <property type="term" value="F:choline kinase activity"/>
    <property type="evidence" value="ECO:0007669"/>
    <property type="project" value="TreeGrafter"/>
</dbReference>
<reference evidence="2" key="1">
    <citation type="journal article" date="2021" name="Sci. Rep.">
        <title>Diploid genomic architecture of Nitzschia inconspicua, an elite biomass production diatom.</title>
        <authorList>
            <person name="Oliver A."/>
            <person name="Podell S."/>
            <person name="Pinowska A."/>
            <person name="Traller J.C."/>
            <person name="Smith S.R."/>
            <person name="McClure R."/>
            <person name="Beliaev A."/>
            <person name="Bohutskyi P."/>
            <person name="Hill E.A."/>
            <person name="Rabines A."/>
            <person name="Zheng H."/>
            <person name="Allen L.Z."/>
            <person name="Kuo A."/>
            <person name="Grigoriev I.V."/>
            <person name="Allen A.E."/>
            <person name="Hazlebeck D."/>
            <person name="Allen E.E."/>
        </authorList>
    </citation>
    <scope>NUCLEOTIDE SEQUENCE</scope>
    <source>
        <strain evidence="2">Hildebrandi</strain>
    </source>
</reference>
<dbReference type="AlphaFoldDB" id="A0A9K3LLK6"/>
<feature type="compositionally biased region" description="Polar residues" evidence="1">
    <location>
        <begin position="581"/>
        <end position="597"/>
    </location>
</feature>
<protein>
    <submittedName>
        <fullName evidence="2">Choline/ethanolamine kinase</fullName>
    </submittedName>
</protein>
<feature type="region of interest" description="Disordered" evidence="1">
    <location>
        <begin position="173"/>
        <end position="201"/>
    </location>
</feature>
<feature type="compositionally biased region" description="Low complexity" evidence="1">
    <location>
        <begin position="1"/>
        <end position="27"/>
    </location>
</feature>
<accession>A0A9K3LLK6</accession>
<dbReference type="PANTHER" id="PTHR22603">
    <property type="entry name" value="CHOLINE/ETHANOALAMINE KINASE"/>
    <property type="match status" value="1"/>
</dbReference>
<organism evidence="2 3">
    <name type="scientific">Nitzschia inconspicua</name>
    <dbReference type="NCBI Taxonomy" id="303405"/>
    <lineage>
        <taxon>Eukaryota</taxon>
        <taxon>Sar</taxon>
        <taxon>Stramenopiles</taxon>
        <taxon>Ochrophyta</taxon>
        <taxon>Bacillariophyta</taxon>
        <taxon>Bacillariophyceae</taxon>
        <taxon>Bacillariophycidae</taxon>
        <taxon>Bacillariales</taxon>
        <taxon>Bacillariaceae</taxon>
        <taxon>Nitzschia</taxon>
    </lineage>
</organism>
<dbReference type="PANTHER" id="PTHR22603:SF93">
    <property type="entry name" value="RE24176P"/>
    <property type="match status" value="1"/>
</dbReference>
<dbReference type="GO" id="GO:0005737">
    <property type="term" value="C:cytoplasm"/>
    <property type="evidence" value="ECO:0007669"/>
    <property type="project" value="TreeGrafter"/>
</dbReference>
<feature type="region of interest" description="Disordered" evidence="1">
    <location>
        <begin position="397"/>
        <end position="423"/>
    </location>
</feature>
<reference evidence="2" key="2">
    <citation type="submission" date="2021-04" db="EMBL/GenBank/DDBJ databases">
        <authorList>
            <person name="Podell S."/>
        </authorList>
    </citation>
    <scope>NUCLEOTIDE SEQUENCE</scope>
    <source>
        <strain evidence="2">Hildebrandi</strain>
    </source>
</reference>
<dbReference type="Proteomes" id="UP000693970">
    <property type="component" value="Unassembled WGS sequence"/>
</dbReference>
<feature type="compositionally biased region" description="Polar residues" evidence="1">
    <location>
        <begin position="39"/>
        <end position="53"/>
    </location>
</feature>
<feature type="compositionally biased region" description="Low complexity" evidence="1">
    <location>
        <begin position="180"/>
        <end position="201"/>
    </location>
</feature>
<sequence>MTMARTLTTTTHNTTTQLSTSTKTTTSNHHHHHHHLALKSSNVVDKTTQNSTVNDNNNNNNHKLDNHTIEYQYQYQYRNNPYQIAPFSIDTTVSTERLHAQITQVIQVLCPFLIMSENNNTTNPHPPLSIRPLTGGLSNHLFLVSARDTPITTATATAAINTTTVLVRIHPDSACGHNESSQNDDGSSSSSSSSSSDSSSSSFSIVNRELENRFAVWLATQKTSTSGCSSNNSNNNNSLAPTVFGRFRNGRIEEFYDNVRPLSCPEMKRYAPYIAPQMAAFHLLPDPSSDILPRPKQETATVYQTIETWLKQAQELFLLPDDPTHDTEQQHNMVQRLGEEWTWLKEQLSNPPVLLCNDVSPIQQAGRQFIRRIAITHMDCQPLNILIPNNNHPDTSWCSDSNNNNNSSSSSTSSSSTNGSNETKDAKVDFLRLIDFEYSGWNPVAADIANTFCEYCEMSNLKADYEAEYPSNDQQDEFFWYYCSAYPVDDDHPQFAMIPRNRNTDAWKEFSQSLQQEVGRFSLLSHLGWAIWSVVKSNEKDGVDFDYLVYANHRMEGYDWAKQKFFSFGVKNNNNNNNNNVTEKQTSPTDVLGSSSS</sequence>
<feature type="compositionally biased region" description="Low complexity" evidence="1">
    <location>
        <begin position="399"/>
        <end position="421"/>
    </location>
</feature>
<dbReference type="EMBL" id="JAGRRH010000009">
    <property type="protein sequence ID" value="KAG7364059.1"/>
    <property type="molecule type" value="Genomic_DNA"/>
</dbReference>
<keyword evidence="2" id="KW-0808">Transferase</keyword>
<dbReference type="OrthoDB" id="10267235at2759"/>
<dbReference type="GO" id="GO:0006646">
    <property type="term" value="P:phosphatidylethanolamine biosynthetic process"/>
    <property type="evidence" value="ECO:0007669"/>
    <property type="project" value="TreeGrafter"/>
</dbReference>